<sequence>MKKNRCIIKLHQDVKKNHCIIKNTALHDRPESTGRSKSHLLGASNKAWD</sequence>
<dbReference type="Proteomes" id="UP000015105">
    <property type="component" value="Chromosome 1D"/>
</dbReference>
<dbReference type="AlphaFoldDB" id="A0A452XHZ7"/>
<dbReference type="EnsemblPlants" id="AET1Gv20002600.5">
    <property type="protein sequence ID" value="AET1Gv20002600.5"/>
    <property type="gene ID" value="AET1Gv20002600"/>
</dbReference>
<reference evidence="2" key="3">
    <citation type="journal article" date="2017" name="Nature">
        <title>Genome sequence of the progenitor of the wheat D genome Aegilops tauschii.</title>
        <authorList>
            <person name="Luo M.C."/>
            <person name="Gu Y.Q."/>
            <person name="Puiu D."/>
            <person name="Wang H."/>
            <person name="Twardziok S.O."/>
            <person name="Deal K.R."/>
            <person name="Huo N."/>
            <person name="Zhu T."/>
            <person name="Wang L."/>
            <person name="Wang Y."/>
            <person name="McGuire P.E."/>
            <person name="Liu S."/>
            <person name="Long H."/>
            <person name="Ramasamy R.K."/>
            <person name="Rodriguez J.C."/>
            <person name="Van S.L."/>
            <person name="Yuan L."/>
            <person name="Wang Z."/>
            <person name="Xia Z."/>
            <person name="Xiao L."/>
            <person name="Anderson O.D."/>
            <person name="Ouyang S."/>
            <person name="Liang Y."/>
            <person name="Zimin A.V."/>
            <person name="Pertea G."/>
            <person name="Qi P."/>
            <person name="Bennetzen J.L."/>
            <person name="Dai X."/>
            <person name="Dawson M.W."/>
            <person name="Muller H.G."/>
            <person name="Kugler K."/>
            <person name="Rivarola-Duarte L."/>
            <person name="Spannagl M."/>
            <person name="Mayer K.F.X."/>
            <person name="Lu F.H."/>
            <person name="Bevan M.W."/>
            <person name="Leroy P."/>
            <person name="Li P."/>
            <person name="You F.M."/>
            <person name="Sun Q."/>
            <person name="Liu Z."/>
            <person name="Lyons E."/>
            <person name="Wicker T."/>
            <person name="Salzberg S.L."/>
            <person name="Devos K.M."/>
            <person name="Dvorak J."/>
        </authorList>
    </citation>
    <scope>NUCLEOTIDE SEQUENCE [LARGE SCALE GENOMIC DNA]</scope>
    <source>
        <strain evidence="2">cv. AL8/78</strain>
    </source>
</reference>
<reference evidence="2" key="5">
    <citation type="journal article" date="2021" name="G3 (Bethesda)">
        <title>Aegilops tauschii genome assembly Aet v5.0 features greater sequence contiguity and improved annotation.</title>
        <authorList>
            <person name="Wang L."/>
            <person name="Zhu T."/>
            <person name="Rodriguez J.C."/>
            <person name="Deal K.R."/>
            <person name="Dubcovsky J."/>
            <person name="McGuire P.E."/>
            <person name="Lux T."/>
            <person name="Spannagl M."/>
            <person name="Mayer K.F.X."/>
            <person name="Baldrich P."/>
            <person name="Meyers B.C."/>
            <person name="Huo N."/>
            <person name="Gu Y.Q."/>
            <person name="Zhou H."/>
            <person name="Devos K.M."/>
            <person name="Bennetzen J.L."/>
            <person name="Unver T."/>
            <person name="Budak H."/>
            <person name="Gulick P.J."/>
            <person name="Galiba G."/>
            <person name="Kalapos B."/>
            <person name="Nelson D.R."/>
            <person name="Li P."/>
            <person name="You F.M."/>
            <person name="Luo M.C."/>
            <person name="Dvorak J."/>
        </authorList>
    </citation>
    <scope>NUCLEOTIDE SEQUENCE [LARGE SCALE GENOMIC DNA]</scope>
    <source>
        <strain evidence="2">cv. AL8/78</strain>
    </source>
</reference>
<evidence type="ECO:0000256" key="1">
    <source>
        <dbReference type="SAM" id="MobiDB-lite"/>
    </source>
</evidence>
<proteinExistence type="predicted"/>
<reference evidence="3" key="2">
    <citation type="journal article" date="2017" name="Nat. Plants">
        <title>The Aegilops tauschii genome reveals multiple impacts of transposons.</title>
        <authorList>
            <person name="Zhao G."/>
            <person name="Zou C."/>
            <person name="Li K."/>
            <person name="Wang K."/>
            <person name="Li T."/>
            <person name="Gao L."/>
            <person name="Zhang X."/>
            <person name="Wang H."/>
            <person name="Yang Z."/>
            <person name="Liu X."/>
            <person name="Jiang W."/>
            <person name="Mao L."/>
            <person name="Kong X."/>
            <person name="Jiao Y."/>
            <person name="Jia J."/>
        </authorList>
    </citation>
    <scope>NUCLEOTIDE SEQUENCE [LARGE SCALE GENOMIC DNA]</scope>
    <source>
        <strain evidence="3">cv. AL8/78</strain>
    </source>
</reference>
<accession>A0A452XHZ7</accession>
<reference evidence="2" key="4">
    <citation type="submission" date="2019-03" db="UniProtKB">
        <authorList>
            <consortium name="EnsemblPlants"/>
        </authorList>
    </citation>
    <scope>IDENTIFICATION</scope>
</reference>
<protein>
    <submittedName>
        <fullName evidence="2">Uncharacterized protein</fullName>
    </submittedName>
</protein>
<name>A0A452XHZ7_AEGTS</name>
<feature type="compositionally biased region" description="Basic and acidic residues" evidence="1">
    <location>
        <begin position="25"/>
        <end position="34"/>
    </location>
</feature>
<organism evidence="2 3">
    <name type="scientific">Aegilops tauschii subsp. strangulata</name>
    <name type="common">Goatgrass</name>
    <dbReference type="NCBI Taxonomy" id="200361"/>
    <lineage>
        <taxon>Eukaryota</taxon>
        <taxon>Viridiplantae</taxon>
        <taxon>Streptophyta</taxon>
        <taxon>Embryophyta</taxon>
        <taxon>Tracheophyta</taxon>
        <taxon>Spermatophyta</taxon>
        <taxon>Magnoliopsida</taxon>
        <taxon>Liliopsida</taxon>
        <taxon>Poales</taxon>
        <taxon>Poaceae</taxon>
        <taxon>BOP clade</taxon>
        <taxon>Pooideae</taxon>
        <taxon>Triticodae</taxon>
        <taxon>Triticeae</taxon>
        <taxon>Triticinae</taxon>
        <taxon>Aegilops</taxon>
    </lineage>
</organism>
<keyword evidence="3" id="KW-1185">Reference proteome</keyword>
<dbReference type="Gramene" id="AET1Gv20002600.5">
    <property type="protein sequence ID" value="AET1Gv20002600.5"/>
    <property type="gene ID" value="AET1Gv20002600"/>
</dbReference>
<feature type="region of interest" description="Disordered" evidence="1">
    <location>
        <begin position="25"/>
        <end position="49"/>
    </location>
</feature>
<evidence type="ECO:0000313" key="2">
    <source>
        <dbReference type="EnsemblPlants" id="AET1Gv20002600.5"/>
    </source>
</evidence>
<evidence type="ECO:0000313" key="3">
    <source>
        <dbReference type="Proteomes" id="UP000015105"/>
    </source>
</evidence>
<reference evidence="3" key="1">
    <citation type="journal article" date="2014" name="Science">
        <title>Ancient hybridizations among the ancestral genomes of bread wheat.</title>
        <authorList>
            <consortium name="International Wheat Genome Sequencing Consortium,"/>
            <person name="Marcussen T."/>
            <person name="Sandve S.R."/>
            <person name="Heier L."/>
            <person name="Spannagl M."/>
            <person name="Pfeifer M."/>
            <person name="Jakobsen K.S."/>
            <person name="Wulff B.B."/>
            <person name="Steuernagel B."/>
            <person name="Mayer K.F."/>
            <person name="Olsen O.A."/>
        </authorList>
    </citation>
    <scope>NUCLEOTIDE SEQUENCE [LARGE SCALE GENOMIC DNA]</scope>
    <source>
        <strain evidence="3">cv. AL8/78</strain>
    </source>
</reference>